<proteinExistence type="predicted"/>
<sequence length="137" mass="15623">ITEPKSREVPRRRSSHGRGDKLAGILNSLLKTLSILCDVFQLPWLGATTFKSEPEPVSTDRFSRTLCSVEEACPTSGRRHLQGFVWLWIRAAHQVRKDFSDCHLGQEAKALLNKLRTTAKELVISREYGRHRTLLEI</sequence>
<name>A0A4Y2RGS0_ARAVE</name>
<evidence type="ECO:0000313" key="2">
    <source>
        <dbReference type="Proteomes" id="UP000499080"/>
    </source>
</evidence>
<dbReference type="OrthoDB" id="6433169at2759"/>
<reference evidence="1 2" key="1">
    <citation type="journal article" date="2019" name="Sci. Rep.">
        <title>Orb-weaving spider Araneus ventricosus genome elucidates the spidroin gene catalogue.</title>
        <authorList>
            <person name="Kono N."/>
            <person name="Nakamura H."/>
            <person name="Ohtoshi R."/>
            <person name="Moran D.A.P."/>
            <person name="Shinohara A."/>
            <person name="Yoshida Y."/>
            <person name="Fujiwara M."/>
            <person name="Mori M."/>
            <person name="Tomita M."/>
            <person name="Arakawa K."/>
        </authorList>
    </citation>
    <scope>NUCLEOTIDE SEQUENCE [LARGE SCALE GENOMIC DNA]</scope>
</reference>
<protein>
    <submittedName>
        <fullName evidence="1">Uncharacterized protein</fullName>
    </submittedName>
</protein>
<evidence type="ECO:0000313" key="1">
    <source>
        <dbReference type="EMBL" id="GBN74841.1"/>
    </source>
</evidence>
<keyword evidence="2" id="KW-1185">Reference proteome</keyword>
<gene>
    <name evidence="1" type="ORF">AVEN_166003-2_1</name>
</gene>
<dbReference type="EMBL" id="BGPR01017002">
    <property type="protein sequence ID" value="GBN74841.1"/>
    <property type="molecule type" value="Genomic_DNA"/>
</dbReference>
<accession>A0A4Y2RGS0</accession>
<feature type="non-terminal residue" evidence="1">
    <location>
        <position position="1"/>
    </location>
</feature>
<dbReference type="Proteomes" id="UP000499080">
    <property type="component" value="Unassembled WGS sequence"/>
</dbReference>
<dbReference type="AlphaFoldDB" id="A0A4Y2RGS0"/>
<comment type="caution">
    <text evidence="1">The sequence shown here is derived from an EMBL/GenBank/DDBJ whole genome shotgun (WGS) entry which is preliminary data.</text>
</comment>
<organism evidence="1 2">
    <name type="scientific">Araneus ventricosus</name>
    <name type="common">Orbweaver spider</name>
    <name type="synonym">Epeira ventricosa</name>
    <dbReference type="NCBI Taxonomy" id="182803"/>
    <lineage>
        <taxon>Eukaryota</taxon>
        <taxon>Metazoa</taxon>
        <taxon>Ecdysozoa</taxon>
        <taxon>Arthropoda</taxon>
        <taxon>Chelicerata</taxon>
        <taxon>Arachnida</taxon>
        <taxon>Araneae</taxon>
        <taxon>Araneomorphae</taxon>
        <taxon>Entelegynae</taxon>
        <taxon>Araneoidea</taxon>
        <taxon>Araneidae</taxon>
        <taxon>Araneus</taxon>
    </lineage>
</organism>